<comment type="caution">
    <text evidence="2">The sequence shown here is derived from an EMBL/GenBank/DDBJ whole genome shotgun (WGS) entry which is preliminary data.</text>
</comment>
<organism evidence="2 3">
    <name type="scientific">Cladorrhinum samala</name>
    <dbReference type="NCBI Taxonomy" id="585594"/>
    <lineage>
        <taxon>Eukaryota</taxon>
        <taxon>Fungi</taxon>
        <taxon>Dikarya</taxon>
        <taxon>Ascomycota</taxon>
        <taxon>Pezizomycotina</taxon>
        <taxon>Sordariomycetes</taxon>
        <taxon>Sordariomycetidae</taxon>
        <taxon>Sordariales</taxon>
        <taxon>Podosporaceae</taxon>
        <taxon>Cladorrhinum</taxon>
    </lineage>
</organism>
<feature type="compositionally biased region" description="Polar residues" evidence="1">
    <location>
        <begin position="233"/>
        <end position="245"/>
    </location>
</feature>
<dbReference type="EMBL" id="MU865004">
    <property type="protein sequence ID" value="KAK4460794.1"/>
    <property type="molecule type" value="Genomic_DNA"/>
</dbReference>
<feature type="region of interest" description="Disordered" evidence="1">
    <location>
        <begin position="225"/>
        <end position="349"/>
    </location>
</feature>
<evidence type="ECO:0000313" key="2">
    <source>
        <dbReference type="EMBL" id="KAK4460794.1"/>
    </source>
</evidence>
<reference evidence="2" key="1">
    <citation type="journal article" date="2023" name="Mol. Phylogenet. Evol.">
        <title>Genome-scale phylogeny and comparative genomics of the fungal order Sordariales.</title>
        <authorList>
            <person name="Hensen N."/>
            <person name="Bonometti L."/>
            <person name="Westerberg I."/>
            <person name="Brannstrom I.O."/>
            <person name="Guillou S."/>
            <person name="Cros-Aarteil S."/>
            <person name="Calhoun S."/>
            <person name="Haridas S."/>
            <person name="Kuo A."/>
            <person name="Mondo S."/>
            <person name="Pangilinan J."/>
            <person name="Riley R."/>
            <person name="LaButti K."/>
            <person name="Andreopoulos B."/>
            <person name="Lipzen A."/>
            <person name="Chen C."/>
            <person name="Yan M."/>
            <person name="Daum C."/>
            <person name="Ng V."/>
            <person name="Clum A."/>
            <person name="Steindorff A."/>
            <person name="Ohm R.A."/>
            <person name="Martin F."/>
            <person name="Silar P."/>
            <person name="Natvig D.O."/>
            <person name="Lalanne C."/>
            <person name="Gautier V."/>
            <person name="Ament-Velasquez S.L."/>
            <person name="Kruys A."/>
            <person name="Hutchinson M.I."/>
            <person name="Powell A.J."/>
            <person name="Barry K."/>
            <person name="Miller A.N."/>
            <person name="Grigoriev I.V."/>
            <person name="Debuchy R."/>
            <person name="Gladieux P."/>
            <person name="Hiltunen Thoren M."/>
            <person name="Johannesson H."/>
        </authorList>
    </citation>
    <scope>NUCLEOTIDE SEQUENCE</scope>
    <source>
        <strain evidence="2">PSN324</strain>
    </source>
</reference>
<proteinExistence type="predicted"/>
<protein>
    <submittedName>
        <fullName evidence="2">Uncharacterized protein</fullName>
    </submittedName>
</protein>
<evidence type="ECO:0000256" key="1">
    <source>
        <dbReference type="SAM" id="MobiDB-lite"/>
    </source>
</evidence>
<feature type="compositionally biased region" description="Polar residues" evidence="1">
    <location>
        <begin position="269"/>
        <end position="280"/>
    </location>
</feature>
<feature type="compositionally biased region" description="Basic and acidic residues" evidence="1">
    <location>
        <begin position="86"/>
        <end position="107"/>
    </location>
</feature>
<sequence length="349" mass="39528">MCVIKITNYACGHQHRKQPEHCRAYFGGLGLRSIMSGSKPDCGQVSYRYIDASNSYCSEKCASKIREKRKERLVQNGRAFVERQEAARRKLEEEEKRSRSRTPHETRTYPPILGSRQTTRMAPPVQRSSERRAPPRLADRPLISQQSMPIRAEPPRTRPPPRLADRPLLPGSLPSERLNNLDRARVRINDARAFQPREPSSDRGNINKRPVVVTKNLREQFLRPSEGSIETAIPTNPSNPPSSLYSIPLAHIPSSGRGPPVPPKDIQPQIKQVRNPQNPRQVPLTKHSDITPEPLFAGRQKPVRKTAPSATSRRPPPPPVSRTTYTNPSRNQKKTKEAGFFSSSFWFKT</sequence>
<gene>
    <name evidence="2" type="ORF">QBC42DRAFT_253093</name>
</gene>
<keyword evidence="3" id="KW-1185">Reference proteome</keyword>
<feature type="region of interest" description="Disordered" evidence="1">
    <location>
        <begin position="86"/>
        <end position="182"/>
    </location>
</feature>
<dbReference type="AlphaFoldDB" id="A0AAV9HL61"/>
<name>A0AAV9HL61_9PEZI</name>
<dbReference type="Proteomes" id="UP001321749">
    <property type="component" value="Unassembled WGS sequence"/>
</dbReference>
<reference evidence="2" key="2">
    <citation type="submission" date="2023-06" db="EMBL/GenBank/DDBJ databases">
        <authorList>
            <consortium name="Lawrence Berkeley National Laboratory"/>
            <person name="Mondo S.J."/>
            <person name="Hensen N."/>
            <person name="Bonometti L."/>
            <person name="Westerberg I."/>
            <person name="Brannstrom I.O."/>
            <person name="Guillou S."/>
            <person name="Cros-Aarteil S."/>
            <person name="Calhoun S."/>
            <person name="Haridas S."/>
            <person name="Kuo A."/>
            <person name="Pangilinan J."/>
            <person name="Riley R."/>
            <person name="Labutti K."/>
            <person name="Andreopoulos B."/>
            <person name="Lipzen A."/>
            <person name="Chen C."/>
            <person name="Yanf M."/>
            <person name="Daum C."/>
            <person name="Ng V."/>
            <person name="Clum A."/>
            <person name="Steindorff A."/>
            <person name="Ohm R."/>
            <person name="Martin F."/>
            <person name="Silar P."/>
            <person name="Natvig D."/>
            <person name="Lalanne C."/>
            <person name="Gautier V."/>
            <person name="Ament-Velasquez S.L."/>
            <person name="Kruys A."/>
            <person name="Hutchinson M.I."/>
            <person name="Powell A.J."/>
            <person name="Barry K."/>
            <person name="Miller A.N."/>
            <person name="Grigoriev I.V."/>
            <person name="Debuchy R."/>
            <person name="Gladieux P."/>
            <person name="Thoren M.H."/>
            <person name="Johannesson H."/>
        </authorList>
    </citation>
    <scope>NUCLEOTIDE SEQUENCE</scope>
    <source>
        <strain evidence="2">PSN324</strain>
    </source>
</reference>
<feature type="compositionally biased region" description="Basic and acidic residues" evidence="1">
    <location>
        <begin position="128"/>
        <end position="139"/>
    </location>
</feature>
<evidence type="ECO:0000313" key="3">
    <source>
        <dbReference type="Proteomes" id="UP001321749"/>
    </source>
</evidence>
<accession>A0AAV9HL61</accession>